<dbReference type="InterPro" id="IPR008928">
    <property type="entry name" value="6-hairpin_glycosidase_sf"/>
</dbReference>
<dbReference type="Pfam" id="PF21104">
    <property type="entry name" value="Glyco_hydro_78_N"/>
    <property type="match status" value="1"/>
</dbReference>
<sequence length="546" mass="63576">MKIMRKLIVSMALLCLACVINAQDYYKTHRESWLKKAEEAKPELFQTTYSPQYLVKSVADPIAFQGWKMERFDDMSYLYDQSFKKVKEVIVDFGKHMTGFYTFHLKTTDKAQDAPIRIKFTFAEVPAELNTSLDPWKGTLSRAWMQDEIITVSQIDQDITIPRRISGRYMKIELLAAPPDFDFALTNMYFTAYSSAKEVKTTLQDNVPQDIREINDVAIETLRECMQTVYEDGPKRDMRLWIGDLYLESLANMYSFQNHELTKRCLYLLAGLAAEDGNLHANIFEKPEPHPQYSSYCLSYNLLYNVTLLEYLKASGDMETAKDLWPVVKRQVEDAMSYLDENNIFNQNKKGYVWLFFDWRDGLDVSTPMQGLMIFALDKSYELAKILNKEDEVRDWPLVSKNMAKAARKELYDKNRGIFLSGSNNQISSMSQIWMIISGVLNQKESQKALKTTLSMDDAVYPGTPYAYHYLIEAMVACGMNEEAKEYMRSYWGAMVKKGADTFWEQWDPENEFLSPYNFFPVNSYCHAWSCTPVYFIHKYPEVFQK</sequence>
<accession>A0A1M4VQT8</accession>
<keyword evidence="5" id="KW-1185">Reference proteome</keyword>
<evidence type="ECO:0000259" key="2">
    <source>
        <dbReference type="Pfam" id="PF17389"/>
    </source>
</evidence>
<evidence type="ECO:0000256" key="1">
    <source>
        <dbReference type="SAM" id="SignalP"/>
    </source>
</evidence>
<feature type="signal peptide" evidence="1">
    <location>
        <begin position="1"/>
        <end position="22"/>
    </location>
</feature>
<dbReference type="EMBL" id="FQUC01000002">
    <property type="protein sequence ID" value="SHE71235.1"/>
    <property type="molecule type" value="Genomic_DNA"/>
</dbReference>
<dbReference type="GO" id="GO:0005975">
    <property type="term" value="P:carbohydrate metabolic process"/>
    <property type="evidence" value="ECO:0007669"/>
    <property type="project" value="InterPro"/>
</dbReference>
<dbReference type="AlphaFoldDB" id="A0A1M4VQT8"/>
<dbReference type="InterPro" id="IPR012341">
    <property type="entry name" value="6hp_glycosidase-like_sf"/>
</dbReference>
<protein>
    <submittedName>
        <fullName evidence="4">Alpha-L-rhamnosidase</fullName>
    </submittedName>
</protein>
<dbReference type="Gene3D" id="1.50.10.10">
    <property type="match status" value="1"/>
</dbReference>
<reference evidence="5" key="1">
    <citation type="submission" date="2016-11" db="EMBL/GenBank/DDBJ databases">
        <authorList>
            <person name="Varghese N."/>
            <person name="Submissions S."/>
        </authorList>
    </citation>
    <scope>NUCLEOTIDE SEQUENCE [LARGE SCALE GENOMIC DNA]</scope>
    <source>
        <strain evidence="5">DSM 27370</strain>
    </source>
</reference>
<evidence type="ECO:0000313" key="4">
    <source>
        <dbReference type="EMBL" id="SHE71235.1"/>
    </source>
</evidence>
<dbReference type="PANTHER" id="PTHR34987:SF4">
    <property type="entry name" value="ALPHA-L-RHAMNOSIDASE C-TERMINAL DOMAIN-CONTAINING PROTEIN"/>
    <property type="match status" value="1"/>
</dbReference>
<dbReference type="SUPFAM" id="SSF48208">
    <property type="entry name" value="Six-hairpin glycosidases"/>
    <property type="match status" value="1"/>
</dbReference>
<feature type="chain" id="PRO_5012115449" evidence="1">
    <location>
        <begin position="23"/>
        <end position="546"/>
    </location>
</feature>
<dbReference type="Pfam" id="PF17389">
    <property type="entry name" value="Bac_rhamnosid6H"/>
    <property type="match status" value="1"/>
</dbReference>
<evidence type="ECO:0000313" key="5">
    <source>
        <dbReference type="Proteomes" id="UP000184480"/>
    </source>
</evidence>
<feature type="domain" description="Glycosyl hydrolase family 78 alpha-rhamnosidase N-terminal" evidence="3">
    <location>
        <begin position="51"/>
        <end position="192"/>
    </location>
</feature>
<evidence type="ECO:0000259" key="3">
    <source>
        <dbReference type="Pfam" id="PF21104"/>
    </source>
</evidence>
<name>A0A1M4VQT8_9BACT</name>
<dbReference type="InterPro" id="IPR049164">
    <property type="entry name" value="Glyco_hydro_78_N"/>
</dbReference>
<dbReference type="InterPro" id="IPR035396">
    <property type="entry name" value="Bac_rhamnosid6H"/>
</dbReference>
<organism evidence="4 5">
    <name type="scientific">Dysgonomonas macrotermitis</name>
    <dbReference type="NCBI Taxonomy" id="1346286"/>
    <lineage>
        <taxon>Bacteria</taxon>
        <taxon>Pseudomonadati</taxon>
        <taxon>Bacteroidota</taxon>
        <taxon>Bacteroidia</taxon>
        <taxon>Bacteroidales</taxon>
        <taxon>Dysgonomonadaceae</taxon>
        <taxon>Dysgonomonas</taxon>
    </lineage>
</organism>
<dbReference type="PANTHER" id="PTHR34987">
    <property type="entry name" value="C, PUTATIVE (AFU_ORTHOLOGUE AFUA_3G02880)-RELATED"/>
    <property type="match status" value="1"/>
</dbReference>
<dbReference type="OrthoDB" id="9815108at2"/>
<dbReference type="STRING" id="1346286.SAMN05444362_10214"/>
<keyword evidence="1" id="KW-0732">Signal</keyword>
<dbReference type="Proteomes" id="UP000184480">
    <property type="component" value="Unassembled WGS sequence"/>
</dbReference>
<feature type="domain" description="Alpha-L-rhamnosidase six-hairpin glycosidase" evidence="2">
    <location>
        <begin position="211"/>
        <end position="539"/>
    </location>
</feature>
<proteinExistence type="predicted"/>
<gene>
    <name evidence="4" type="ORF">SAMN05444362_10214</name>
</gene>